<dbReference type="EMBL" id="CP021748">
    <property type="protein sequence ID" value="ARX87772.1"/>
    <property type="molecule type" value="Genomic_DNA"/>
</dbReference>
<evidence type="ECO:0000313" key="3">
    <source>
        <dbReference type="Proteomes" id="UP000195880"/>
    </source>
</evidence>
<proteinExistence type="predicted"/>
<name>A0A1Z1WN74_9ACTN</name>
<sequence length="47" mass="5109">MEAKAASRDSYVPASKSSLQRRKAVCAHQGTGYGTRARSAQLRHMTS</sequence>
<feature type="region of interest" description="Disordered" evidence="1">
    <location>
        <begin position="1"/>
        <end position="47"/>
    </location>
</feature>
<dbReference type="AlphaFoldDB" id="A0A1Z1WN74"/>
<reference evidence="2 3" key="1">
    <citation type="submission" date="2017-05" db="EMBL/GenBank/DDBJ databases">
        <title>Streptomyces alboflavus Genome sequencing and assembly.</title>
        <authorList>
            <person name="Wang Y."/>
            <person name="Du B."/>
            <person name="Ding Y."/>
            <person name="Liu H."/>
            <person name="Hou Q."/>
            <person name="Liu K."/>
            <person name="Wang C."/>
            <person name="Yao L."/>
        </authorList>
    </citation>
    <scope>NUCLEOTIDE SEQUENCE [LARGE SCALE GENOMIC DNA]</scope>
    <source>
        <strain evidence="2 3">MDJK44</strain>
    </source>
</reference>
<accession>A0A1Z1WN74</accession>
<keyword evidence="3" id="KW-1185">Reference proteome</keyword>
<evidence type="ECO:0000313" key="2">
    <source>
        <dbReference type="EMBL" id="ARX87772.1"/>
    </source>
</evidence>
<dbReference type="KEGG" id="salf:SMD44_07254"/>
<organism evidence="2 3">
    <name type="scientific">Streptomyces alboflavus</name>
    <dbReference type="NCBI Taxonomy" id="67267"/>
    <lineage>
        <taxon>Bacteria</taxon>
        <taxon>Bacillati</taxon>
        <taxon>Actinomycetota</taxon>
        <taxon>Actinomycetes</taxon>
        <taxon>Kitasatosporales</taxon>
        <taxon>Streptomycetaceae</taxon>
        <taxon>Streptomyces</taxon>
    </lineage>
</organism>
<dbReference type="Proteomes" id="UP000195880">
    <property type="component" value="Chromosome"/>
</dbReference>
<gene>
    <name evidence="2" type="ORF">SMD44_07254</name>
</gene>
<evidence type="ECO:0000256" key="1">
    <source>
        <dbReference type="SAM" id="MobiDB-lite"/>
    </source>
</evidence>
<protein>
    <submittedName>
        <fullName evidence="2">Uncharacterized protein</fullName>
    </submittedName>
</protein>